<protein>
    <submittedName>
        <fullName evidence="1">Uncharacterized protein</fullName>
    </submittedName>
</protein>
<reference evidence="3 4" key="1">
    <citation type="submission" date="2018-08" db="EMBL/GenBank/DDBJ databases">
        <title>A genome reference for cultivated species of the human gut microbiota.</title>
        <authorList>
            <person name="Zou Y."/>
            <person name="Xue W."/>
            <person name="Luo G."/>
        </authorList>
    </citation>
    <scope>NUCLEOTIDE SEQUENCE [LARGE SCALE GENOMIC DNA]</scope>
    <source>
        <strain evidence="2 4">AF31-23</strain>
        <strain evidence="1 3">AF36-16BH</strain>
    </source>
</reference>
<proteinExistence type="predicted"/>
<sequence length="228" mass="26957">MEQSLQTNDQDRQECPLTDIVKLDAPLNELLQKVASTAEILVYKQQNININAQWKDWALEMLMAGYETENLFILAGEDIHCNPFEFAELTDKIFEELHLNEIDSNSIIILYSLFIVKSVIQSPNKNKVSIALNKLEQECINNEYNTFLYDFYLLSNAIDELKALGEQWYWNDASLTKENWYEYTLKFFKLWIENPDPKYKILRENNCNASLPKKKNIFSRFISYIRRK</sequence>
<evidence type="ECO:0000313" key="1">
    <source>
        <dbReference type="EMBL" id="RHL91060.1"/>
    </source>
</evidence>
<organism evidence="1 3">
    <name type="scientific">Bacteroides intestinalis</name>
    <dbReference type="NCBI Taxonomy" id="329854"/>
    <lineage>
        <taxon>Bacteria</taxon>
        <taxon>Pseudomonadati</taxon>
        <taxon>Bacteroidota</taxon>
        <taxon>Bacteroidia</taxon>
        <taxon>Bacteroidales</taxon>
        <taxon>Bacteroidaceae</taxon>
        <taxon>Bacteroides</taxon>
    </lineage>
</organism>
<dbReference type="GeneID" id="26159327"/>
<dbReference type="EMBL" id="QRQM01000001">
    <property type="protein sequence ID" value="RHN10628.1"/>
    <property type="molecule type" value="Genomic_DNA"/>
</dbReference>
<dbReference type="EMBL" id="QRPE01000019">
    <property type="protein sequence ID" value="RHL91060.1"/>
    <property type="molecule type" value="Genomic_DNA"/>
</dbReference>
<name>A0A3E4L186_9BACE</name>
<dbReference type="RefSeq" id="WP_007662412.1">
    <property type="nucleotide sequence ID" value="NZ_CABMMK010000006.1"/>
</dbReference>
<evidence type="ECO:0000313" key="3">
    <source>
        <dbReference type="Proteomes" id="UP000285013"/>
    </source>
</evidence>
<evidence type="ECO:0000313" key="2">
    <source>
        <dbReference type="EMBL" id="RHN10628.1"/>
    </source>
</evidence>
<accession>A0A3E4L186</accession>
<dbReference type="Proteomes" id="UP000286003">
    <property type="component" value="Unassembled WGS sequence"/>
</dbReference>
<comment type="caution">
    <text evidence="1">The sequence shown here is derived from an EMBL/GenBank/DDBJ whole genome shotgun (WGS) entry which is preliminary data.</text>
</comment>
<dbReference type="AlphaFoldDB" id="A0A3E4L186"/>
<dbReference type="Proteomes" id="UP000285013">
    <property type="component" value="Unassembled WGS sequence"/>
</dbReference>
<evidence type="ECO:0000313" key="4">
    <source>
        <dbReference type="Proteomes" id="UP000286003"/>
    </source>
</evidence>
<gene>
    <name evidence="2" type="ORF">DWZ32_01010</name>
    <name evidence="1" type="ORF">DWZ95_15040</name>
</gene>